<sequence>MQGESAESCKRGEAGGDDPPEKSEHVATVVHKICVNEGVMYPISSLRYMTRQKNPTHVPQKQSEIHDPAKKAQLVNPKSSLRYITRRKKRNSCTPKAV</sequence>
<dbReference type="Proteomes" id="UP000017805">
    <property type="component" value="Chromosome"/>
</dbReference>
<protein>
    <submittedName>
        <fullName evidence="2">Uncharacterized protein</fullName>
    </submittedName>
</protein>
<keyword evidence="3" id="KW-1185">Reference proteome</keyword>
<evidence type="ECO:0000313" key="3">
    <source>
        <dbReference type="Proteomes" id="UP000017805"/>
    </source>
</evidence>
<dbReference type="HOGENOM" id="CLU_2459767_0_0_9"/>
<dbReference type="EMBL" id="CP006643">
    <property type="protein sequence ID" value="AGX06629.1"/>
    <property type="molecule type" value="Genomic_DNA"/>
</dbReference>
<evidence type="ECO:0000256" key="1">
    <source>
        <dbReference type="SAM" id="MobiDB-lite"/>
    </source>
</evidence>
<proteinExistence type="predicted"/>
<dbReference type="KEGG" id="bif:N288_23970"/>
<feature type="compositionally biased region" description="Basic and acidic residues" evidence="1">
    <location>
        <begin position="7"/>
        <end position="25"/>
    </location>
</feature>
<organism evidence="2 3">
    <name type="scientific">Bacillus infantis NRRL B-14911</name>
    <dbReference type="NCBI Taxonomy" id="1367477"/>
    <lineage>
        <taxon>Bacteria</taxon>
        <taxon>Bacillati</taxon>
        <taxon>Bacillota</taxon>
        <taxon>Bacilli</taxon>
        <taxon>Bacillales</taxon>
        <taxon>Bacillaceae</taxon>
        <taxon>Bacillus</taxon>
    </lineage>
</organism>
<reference evidence="2 3" key="1">
    <citation type="submission" date="2013-07" db="EMBL/GenBank/DDBJ databases">
        <title>Complete genome sequence of Bacillus infantis NRRL B-14911 that has potential to induce cardiac disease by antigenic mimicry.</title>
        <authorList>
            <person name="Massilamany C."/>
            <person name="Smith T.P.L."/>
            <person name="Loy J.D."/>
            <person name="Barletta R."/>
            <person name="Reddy J."/>
        </authorList>
    </citation>
    <scope>NUCLEOTIDE SEQUENCE [LARGE SCALE GENOMIC DNA]</scope>
    <source>
        <strain evidence="2 3">NRRL B-14911</strain>
    </source>
</reference>
<gene>
    <name evidence="2" type="ORF">N288_23970</name>
</gene>
<dbReference type="AlphaFoldDB" id="U5LFI1"/>
<feature type="region of interest" description="Disordered" evidence="1">
    <location>
        <begin position="1"/>
        <end position="25"/>
    </location>
</feature>
<name>U5LFI1_9BACI</name>
<accession>U5LFI1</accession>
<evidence type="ECO:0000313" key="2">
    <source>
        <dbReference type="EMBL" id="AGX06629.1"/>
    </source>
</evidence>